<sequence length="159" mass="17565">MSAPETLTVWRLCSRKFAASAFSGEGARLYGGRWSPPGIAAVYCSESRALAALEVLAHIEDTADFAAIPWVARSIDLPVAEIEKPSRVPASWRQFPYIAATQRFGDDWLRTARAVALRLPSAIIPGEFNYLLNPAHPSFPKLRIGKPSPFRFDPRLKGK</sequence>
<dbReference type="Pfam" id="PF08808">
    <property type="entry name" value="RES"/>
    <property type="match status" value="1"/>
</dbReference>
<dbReference type="RefSeq" id="WP_068772959.1">
    <property type="nucleotide sequence ID" value="NZ_CP109796.1"/>
</dbReference>
<evidence type="ECO:0000313" key="3">
    <source>
        <dbReference type="Proteomes" id="UP000078486"/>
    </source>
</evidence>
<dbReference type="Proteomes" id="UP000078486">
    <property type="component" value="Unassembled WGS sequence"/>
</dbReference>
<evidence type="ECO:0000259" key="1">
    <source>
        <dbReference type="SMART" id="SM00953"/>
    </source>
</evidence>
<dbReference type="STRING" id="1184151.AW736_24775"/>
<organism evidence="2 3">
    <name type="scientific">Termitidicoccus mucosus</name>
    <dbReference type="NCBI Taxonomy" id="1184151"/>
    <lineage>
        <taxon>Bacteria</taxon>
        <taxon>Pseudomonadati</taxon>
        <taxon>Verrucomicrobiota</taxon>
        <taxon>Opitutia</taxon>
        <taxon>Opitutales</taxon>
        <taxon>Opitutaceae</taxon>
        <taxon>Termitidicoccus</taxon>
    </lineage>
</organism>
<dbReference type="AlphaFoldDB" id="A0A178IDJ3"/>
<comment type="caution">
    <text evidence="2">The sequence shown here is derived from an EMBL/GenBank/DDBJ whole genome shotgun (WGS) entry which is preliminary data.</text>
</comment>
<proteinExistence type="predicted"/>
<gene>
    <name evidence="2" type="ORF">AW736_24775</name>
</gene>
<reference evidence="2 3" key="1">
    <citation type="submission" date="2016-01" db="EMBL/GenBank/DDBJ databases">
        <title>High potential of lignocellulose degradation of a new Verrucomicrobia species.</title>
        <authorList>
            <person name="Wang Y."/>
            <person name="Shi Y."/>
            <person name="Qiu Z."/>
            <person name="Liu S."/>
            <person name="Yang H."/>
        </authorList>
    </citation>
    <scope>NUCLEOTIDE SEQUENCE [LARGE SCALE GENOMIC DNA]</scope>
    <source>
        <strain evidence="2 3">TSB47</strain>
    </source>
</reference>
<name>A0A178IDJ3_9BACT</name>
<feature type="domain" description="RES" evidence="1">
    <location>
        <begin position="21"/>
        <end position="146"/>
    </location>
</feature>
<evidence type="ECO:0000313" key="2">
    <source>
        <dbReference type="EMBL" id="OAM87227.1"/>
    </source>
</evidence>
<dbReference type="EMBL" id="LRRQ01000178">
    <property type="protein sequence ID" value="OAM87227.1"/>
    <property type="molecule type" value="Genomic_DNA"/>
</dbReference>
<dbReference type="InterPro" id="IPR014914">
    <property type="entry name" value="RES_dom"/>
</dbReference>
<dbReference type="SMART" id="SM00953">
    <property type="entry name" value="RES"/>
    <property type="match status" value="1"/>
</dbReference>
<dbReference type="OrthoDB" id="9789501at2"/>
<protein>
    <recommendedName>
        <fullName evidence="1">RES domain-containing protein</fullName>
    </recommendedName>
</protein>
<accession>A0A178IDJ3</accession>
<keyword evidence="3" id="KW-1185">Reference proteome</keyword>